<evidence type="ECO:0000256" key="4">
    <source>
        <dbReference type="ARBA" id="ARBA00022679"/>
    </source>
</evidence>
<dbReference type="SUPFAM" id="SSF53187">
    <property type="entry name" value="Zn-dependent exopeptidases"/>
    <property type="match status" value="1"/>
</dbReference>
<keyword evidence="5" id="KW-0012">Acyltransferase</keyword>
<dbReference type="EC" id="2.3.2.5" evidence="3"/>
<protein>
    <recommendedName>
        <fullName evidence="3">glutaminyl-peptide cyclotransferase</fullName>
        <ecNumber evidence="3">2.3.2.5</ecNumber>
    </recommendedName>
</protein>
<evidence type="ECO:0000313" key="8">
    <source>
        <dbReference type="EMBL" id="KRT82817.1"/>
    </source>
</evidence>
<dbReference type="EMBL" id="LJIG01009569">
    <property type="protein sequence ID" value="KRT82817.1"/>
    <property type="molecule type" value="Genomic_DNA"/>
</dbReference>
<evidence type="ECO:0000256" key="2">
    <source>
        <dbReference type="ARBA" id="ARBA00006014"/>
    </source>
</evidence>
<evidence type="ECO:0000313" key="9">
    <source>
        <dbReference type="Proteomes" id="UP000051574"/>
    </source>
</evidence>
<evidence type="ECO:0000259" key="7">
    <source>
        <dbReference type="Pfam" id="PF04389"/>
    </source>
</evidence>
<name>A0A0T6B6E1_9SCAR</name>
<keyword evidence="9" id="KW-1185">Reference proteome</keyword>
<dbReference type="GO" id="GO:0016603">
    <property type="term" value="F:glutaminyl-peptide cyclotransferase activity"/>
    <property type="evidence" value="ECO:0007669"/>
    <property type="project" value="UniProtKB-EC"/>
</dbReference>
<dbReference type="InterPro" id="IPR040234">
    <property type="entry name" value="QC/QCL"/>
</dbReference>
<evidence type="ECO:0000256" key="3">
    <source>
        <dbReference type="ARBA" id="ARBA00012012"/>
    </source>
</evidence>
<evidence type="ECO:0000256" key="6">
    <source>
        <dbReference type="SAM" id="SignalP"/>
    </source>
</evidence>
<feature type="domain" description="Peptidase M28" evidence="7">
    <location>
        <begin position="106"/>
        <end position="238"/>
    </location>
</feature>
<feature type="signal peptide" evidence="6">
    <location>
        <begin position="1"/>
        <end position="19"/>
    </location>
</feature>
<comment type="caution">
    <text evidence="8">The sequence shown here is derived from an EMBL/GenBank/DDBJ whole genome shotgun (WGS) entry which is preliminary data.</text>
</comment>
<dbReference type="AlphaFoldDB" id="A0A0T6B6E1"/>
<reference evidence="8 9" key="1">
    <citation type="submission" date="2015-09" db="EMBL/GenBank/DDBJ databases">
        <title>Draft genome of the scarab beetle Oryctes borbonicus.</title>
        <authorList>
            <person name="Meyer J.M."/>
            <person name="Markov G.V."/>
            <person name="Baskaran P."/>
            <person name="Herrmann M."/>
            <person name="Sommer R.J."/>
            <person name="Roedelsperger C."/>
        </authorList>
    </citation>
    <scope>NUCLEOTIDE SEQUENCE [LARGE SCALE GENOMIC DNA]</scope>
    <source>
        <strain evidence="8">OB123</strain>
        <tissue evidence="8">Whole animal</tissue>
    </source>
</reference>
<dbReference type="Pfam" id="PF04389">
    <property type="entry name" value="Peptidase_M28"/>
    <property type="match status" value="1"/>
</dbReference>
<dbReference type="GO" id="GO:0008270">
    <property type="term" value="F:zinc ion binding"/>
    <property type="evidence" value="ECO:0007669"/>
    <property type="project" value="TreeGrafter"/>
</dbReference>
<dbReference type="InterPro" id="IPR007484">
    <property type="entry name" value="Peptidase_M28"/>
</dbReference>
<keyword evidence="6" id="KW-0732">Signal</keyword>
<accession>A0A0T6B6E1</accession>
<feature type="chain" id="PRO_5006668403" description="glutaminyl-peptide cyclotransferase" evidence="6">
    <location>
        <begin position="20"/>
        <end position="240"/>
    </location>
</feature>
<dbReference type="OrthoDB" id="3907302at2759"/>
<dbReference type="PANTHER" id="PTHR12283">
    <property type="entry name" value="GLUTAMINYL-PEPTIDE CYCLOTRANSFERASE"/>
    <property type="match status" value="1"/>
</dbReference>
<comment type="catalytic activity">
    <reaction evidence="1">
        <text>N-terminal L-glutaminyl-[peptide] = N-terminal 5-oxo-L-prolyl-[peptide] + NH4(+)</text>
        <dbReference type="Rhea" id="RHEA:23652"/>
        <dbReference type="Rhea" id="RHEA-COMP:11736"/>
        <dbReference type="Rhea" id="RHEA-COMP:11846"/>
        <dbReference type="ChEBI" id="CHEBI:28938"/>
        <dbReference type="ChEBI" id="CHEBI:64722"/>
        <dbReference type="ChEBI" id="CHEBI:87215"/>
        <dbReference type="EC" id="2.3.2.5"/>
    </reaction>
</comment>
<proteinExistence type="inferred from homology"/>
<organism evidence="8 9">
    <name type="scientific">Oryctes borbonicus</name>
    <dbReference type="NCBI Taxonomy" id="1629725"/>
    <lineage>
        <taxon>Eukaryota</taxon>
        <taxon>Metazoa</taxon>
        <taxon>Ecdysozoa</taxon>
        <taxon>Arthropoda</taxon>
        <taxon>Hexapoda</taxon>
        <taxon>Insecta</taxon>
        <taxon>Pterygota</taxon>
        <taxon>Neoptera</taxon>
        <taxon>Endopterygota</taxon>
        <taxon>Coleoptera</taxon>
        <taxon>Polyphaga</taxon>
        <taxon>Scarabaeiformia</taxon>
        <taxon>Scarabaeidae</taxon>
        <taxon>Dynastinae</taxon>
        <taxon>Oryctes</taxon>
    </lineage>
</organism>
<dbReference type="Gene3D" id="3.40.630.10">
    <property type="entry name" value="Zn peptidases"/>
    <property type="match status" value="1"/>
</dbReference>
<comment type="similarity">
    <text evidence="2">Belongs to the glutaminyl-peptide cyclotransferase family.</text>
</comment>
<evidence type="ECO:0000256" key="5">
    <source>
        <dbReference type="ARBA" id="ARBA00023315"/>
    </source>
</evidence>
<dbReference type="PANTHER" id="PTHR12283:SF6">
    <property type="entry name" value="GLUTAMINYL-PEPTIDE CYCLOTRANSFERASE-RELATED"/>
    <property type="match status" value="1"/>
</dbReference>
<evidence type="ECO:0000256" key="1">
    <source>
        <dbReference type="ARBA" id="ARBA00000001"/>
    </source>
</evidence>
<gene>
    <name evidence="8" type="ORF">AMK59_4772</name>
</gene>
<sequence>MLNYLSLITFLSILFLNNAAQIKELQNAHNANTLTTNQLKYVAGLTNTTNFNDLLDNICIPRVVGTDGHNKVHDYIVNQLEGLGWHVEVDSFHERTPIFGDLQFRNIIATPNSKADRYLTLSCHYDSKYFKEFDFEGATDSAVPCALLLNLATVMKKELAEQRNDVDLKFIFFDGEEAFEHWGPRDSIYGARHLAAKYENEFEKSLGATNLERIDVLVLLDLLGAPNPRFVSYFRDTAKW</sequence>
<keyword evidence="4" id="KW-0808">Transferase</keyword>
<dbReference type="Proteomes" id="UP000051574">
    <property type="component" value="Unassembled WGS sequence"/>
</dbReference>